<evidence type="ECO:0000313" key="2">
    <source>
        <dbReference type="Proteomes" id="UP001432322"/>
    </source>
</evidence>
<dbReference type="Proteomes" id="UP001432322">
    <property type="component" value="Unassembled WGS sequence"/>
</dbReference>
<feature type="non-terminal residue" evidence="1">
    <location>
        <position position="1"/>
    </location>
</feature>
<proteinExistence type="predicted"/>
<keyword evidence="2" id="KW-1185">Reference proteome</keyword>
<reference evidence="1" key="1">
    <citation type="submission" date="2023-10" db="EMBL/GenBank/DDBJ databases">
        <title>Genome assembly of Pristionchus species.</title>
        <authorList>
            <person name="Yoshida K."/>
            <person name="Sommer R.J."/>
        </authorList>
    </citation>
    <scope>NUCLEOTIDE SEQUENCE</scope>
    <source>
        <strain evidence="1">RS5133</strain>
    </source>
</reference>
<gene>
    <name evidence="1" type="ORF">PFISCL1PPCAC_4756</name>
</gene>
<name>A0AAV5V250_9BILA</name>
<protein>
    <submittedName>
        <fullName evidence="1">Uncharacterized protein</fullName>
    </submittedName>
</protein>
<feature type="non-terminal residue" evidence="1">
    <location>
        <position position="123"/>
    </location>
</feature>
<comment type="caution">
    <text evidence="1">The sequence shown here is derived from an EMBL/GenBank/DDBJ whole genome shotgun (WGS) entry which is preliminary data.</text>
</comment>
<dbReference type="AlphaFoldDB" id="A0AAV5V250"/>
<evidence type="ECO:0000313" key="1">
    <source>
        <dbReference type="EMBL" id="GMT13459.1"/>
    </source>
</evidence>
<sequence length="123" mass="14384">LMTPEERRRKIFSLIERITEEIDYDDILRRFLPRASEIMRDDITVQLCARSPYSRSALSGAVYFRLELLPILCAGFSNRRIKQFFNQLVESEAKMRLPMCASQISVKFGMKHITKDDELVDPP</sequence>
<accession>A0AAV5V250</accession>
<organism evidence="1 2">
    <name type="scientific">Pristionchus fissidentatus</name>
    <dbReference type="NCBI Taxonomy" id="1538716"/>
    <lineage>
        <taxon>Eukaryota</taxon>
        <taxon>Metazoa</taxon>
        <taxon>Ecdysozoa</taxon>
        <taxon>Nematoda</taxon>
        <taxon>Chromadorea</taxon>
        <taxon>Rhabditida</taxon>
        <taxon>Rhabditina</taxon>
        <taxon>Diplogasteromorpha</taxon>
        <taxon>Diplogasteroidea</taxon>
        <taxon>Neodiplogasteridae</taxon>
        <taxon>Pristionchus</taxon>
    </lineage>
</organism>
<dbReference type="EMBL" id="BTSY01000002">
    <property type="protein sequence ID" value="GMT13459.1"/>
    <property type="molecule type" value="Genomic_DNA"/>
</dbReference>